<keyword evidence="3" id="KW-0675">Receptor</keyword>
<keyword evidence="1" id="KW-0732">Signal</keyword>
<dbReference type="InterPro" id="IPR036734">
    <property type="entry name" value="Neur_chan_lig-bd_sf"/>
</dbReference>
<reference evidence="3" key="1">
    <citation type="journal article" date="2023" name="PLoS Negl. Trop. Dis.">
        <title>A genome sequence for Biomphalaria pfeifferi, the major vector snail for the human-infecting parasite Schistosoma mansoni.</title>
        <authorList>
            <person name="Bu L."/>
            <person name="Lu L."/>
            <person name="Laidemitt M.R."/>
            <person name="Zhang S.M."/>
            <person name="Mutuku M."/>
            <person name="Mkoji G."/>
            <person name="Steinauer M."/>
            <person name="Loker E.S."/>
        </authorList>
    </citation>
    <scope>NUCLEOTIDE SEQUENCE</scope>
    <source>
        <strain evidence="3">KasaAsao</strain>
    </source>
</reference>
<comment type="caution">
    <text evidence="3">The sequence shown here is derived from an EMBL/GenBank/DDBJ whole genome shotgun (WGS) entry which is preliminary data.</text>
</comment>
<dbReference type="GO" id="GO:0016020">
    <property type="term" value="C:membrane"/>
    <property type="evidence" value="ECO:0007669"/>
    <property type="project" value="InterPro"/>
</dbReference>
<gene>
    <name evidence="3" type="ORF">Bpfe_005799</name>
</gene>
<dbReference type="SUPFAM" id="SSF63712">
    <property type="entry name" value="Nicotinic receptor ligand binding domain-like"/>
    <property type="match status" value="1"/>
</dbReference>
<proteinExistence type="predicted"/>
<evidence type="ECO:0000313" key="3">
    <source>
        <dbReference type="EMBL" id="KAK0064710.1"/>
    </source>
</evidence>
<feature type="non-terminal residue" evidence="3">
    <location>
        <position position="87"/>
    </location>
</feature>
<feature type="chain" id="PRO_5042146573" evidence="1">
    <location>
        <begin position="21"/>
        <end position="87"/>
    </location>
</feature>
<dbReference type="Gene3D" id="2.70.170.10">
    <property type="entry name" value="Neurotransmitter-gated ion-channel ligand-binding domain"/>
    <property type="match status" value="1"/>
</dbReference>
<sequence length="87" mass="10092">MMLLALYLLLNTVTVSLIYGTTYENTMAIFKDKLGSDNYHTEVRPIKNQNNVLRVYVEFQIVAIVKVDEISQSFTSNGFVYFIWTDE</sequence>
<evidence type="ECO:0000256" key="1">
    <source>
        <dbReference type="SAM" id="SignalP"/>
    </source>
</evidence>
<evidence type="ECO:0000313" key="4">
    <source>
        <dbReference type="Proteomes" id="UP001233172"/>
    </source>
</evidence>
<organism evidence="3 4">
    <name type="scientific">Biomphalaria pfeifferi</name>
    <name type="common">Bloodfluke planorb</name>
    <name type="synonym">Freshwater snail</name>
    <dbReference type="NCBI Taxonomy" id="112525"/>
    <lineage>
        <taxon>Eukaryota</taxon>
        <taxon>Metazoa</taxon>
        <taxon>Spiralia</taxon>
        <taxon>Lophotrochozoa</taxon>
        <taxon>Mollusca</taxon>
        <taxon>Gastropoda</taxon>
        <taxon>Heterobranchia</taxon>
        <taxon>Euthyneura</taxon>
        <taxon>Panpulmonata</taxon>
        <taxon>Hygrophila</taxon>
        <taxon>Lymnaeoidea</taxon>
        <taxon>Planorbidae</taxon>
        <taxon>Biomphalaria</taxon>
    </lineage>
</organism>
<dbReference type="Proteomes" id="UP001233172">
    <property type="component" value="Unassembled WGS sequence"/>
</dbReference>
<dbReference type="EMBL" id="JASAOG010000016">
    <property type="protein sequence ID" value="KAK0064710.1"/>
    <property type="molecule type" value="Genomic_DNA"/>
</dbReference>
<feature type="signal peptide" evidence="1">
    <location>
        <begin position="1"/>
        <end position="20"/>
    </location>
</feature>
<dbReference type="InterPro" id="IPR006202">
    <property type="entry name" value="Neur_chan_lig-bd"/>
</dbReference>
<protein>
    <submittedName>
        <fullName evidence="3">Neuronal acetylcholine receptor subunit alpha-6</fullName>
    </submittedName>
</protein>
<name>A0AAD8C3D8_BIOPF</name>
<dbReference type="GO" id="GO:0005230">
    <property type="term" value="F:extracellular ligand-gated monoatomic ion channel activity"/>
    <property type="evidence" value="ECO:0007669"/>
    <property type="project" value="InterPro"/>
</dbReference>
<dbReference type="Pfam" id="PF02931">
    <property type="entry name" value="Neur_chan_LBD"/>
    <property type="match status" value="1"/>
</dbReference>
<keyword evidence="4" id="KW-1185">Reference proteome</keyword>
<dbReference type="AlphaFoldDB" id="A0AAD8C3D8"/>
<accession>A0AAD8C3D8</accession>
<evidence type="ECO:0000259" key="2">
    <source>
        <dbReference type="Pfam" id="PF02931"/>
    </source>
</evidence>
<feature type="domain" description="Neurotransmitter-gated ion-channel ligand-binding" evidence="2">
    <location>
        <begin position="36"/>
        <end position="87"/>
    </location>
</feature>
<reference evidence="3" key="2">
    <citation type="submission" date="2023-04" db="EMBL/GenBank/DDBJ databases">
        <authorList>
            <person name="Bu L."/>
            <person name="Lu L."/>
            <person name="Laidemitt M.R."/>
            <person name="Zhang S.M."/>
            <person name="Mutuku M."/>
            <person name="Mkoji G."/>
            <person name="Steinauer M."/>
            <person name="Loker E.S."/>
        </authorList>
    </citation>
    <scope>NUCLEOTIDE SEQUENCE</scope>
    <source>
        <strain evidence="3">KasaAsao</strain>
        <tissue evidence="3">Whole Snail</tissue>
    </source>
</reference>